<proteinExistence type="predicted"/>
<accession>A0A242NE50</accession>
<keyword evidence="3" id="KW-1185">Reference proteome</keyword>
<gene>
    <name evidence="2" type="ORF">B6C91_14070</name>
    <name evidence="1" type="ORF">B6D08_12685</name>
</gene>
<dbReference type="RefSeq" id="WP_086301674.1">
    <property type="nucleotide sequence ID" value="NZ_MZNE01000108.1"/>
</dbReference>
<evidence type="ECO:0008006" key="5">
    <source>
        <dbReference type="Google" id="ProtNLM"/>
    </source>
</evidence>
<evidence type="ECO:0000313" key="3">
    <source>
        <dbReference type="Proteomes" id="UP000194800"/>
    </source>
</evidence>
<evidence type="ECO:0000313" key="2">
    <source>
        <dbReference type="EMBL" id="OTQ07849.1"/>
    </source>
</evidence>
<sequence>MNGKSNKKSAKPTSAGSVTATTLDDASALGTVLLVDNPVDIFYLCNKMQAAKNSPYICKTNNTPRYQRQVTMWIRQDAASFGYQFPYCGEVGYNMTTEPPTPLMSKSEPSRPSYWPVSKYQMIYREYREANIYGDPTGGYRFDFGGVNVVDSMVNKTTLENELSLKRSSDNDIEEGYRTLNPEKANERFPNGRGMIRIPDVIKKKDHTLTGEKGYHPDNINTVIEIKFPGDSLKEKQYMDYLIIAGGNRNKLRLMTLKQCQFRNRKDKEEEMLTKAKKDPLYQTVGETAMANTKSVLSIEQRMQLEYDAIYKHIIKWVKQQEIEYSRPQLVAIDDSNQKRYAEAWQRYEQRHEMIVHSPLASVGIASMSAMAGALVTGTSVTEIATTTTVVRSGAKVIEFTPITKATVATVGAASLPLAAEQGMTNNYVLERNGQLTYYPEFNEQEKLKYEDDRLIEIDYRYQQISDFDKINRTIEYIDDSAEAKQNKDRFRLDKNNYKIHYYPYRQQFYYYFTPGDEPTDFESN</sequence>
<protein>
    <recommendedName>
        <fullName evidence="5">VRR-NUC domain-containing protein</fullName>
    </recommendedName>
</protein>
<dbReference type="Proteomes" id="UP000194977">
    <property type="component" value="Unassembled WGS sequence"/>
</dbReference>
<comment type="caution">
    <text evidence="1">The sequence shown here is derived from an EMBL/GenBank/DDBJ whole genome shotgun (WGS) entry which is preliminary data.</text>
</comment>
<dbReference type="EMBL" id="NARP01000043">
    <property type="protein sequence ID" value="OTP97991.1"/>
    <property type="molecule type" value="Genomic_DNA"/>
</dbReference>
<name>A0A242NE50_9GAMM</name>
<dbReference type="OrthoDB" id="6675421at2"/>
<dbReference type="AlphaFoldDB" id="A0A242NE50"/>
<reference evidence="3 4" key="1">
    <citation type="submission" date="2017-03" db="EMBL/GenBank/DDBJ databases">
        <title>Comparative genomics of honeybee gut symbionts reveal geographically distinct and subgroup specific antibiotic resistance.</title>
        <authorList>
            <person name="Ludvigsen J."/>
            <person name="Porcellato D."/>
            <person name="Labee-Lund T.M."/>
            <person name="Amdam G.V."/>
            <person name="Rudi K."/>
        </authorList>
    </citation>
    <scope>NUCLEOTIDE SEQUENCE [LARGE SCALE GENOMIC DNA]</scope>
    <source>
        <strain evidence="1 4">A-7-12</strain>
        <strain evidence="2 3">A-9-12</strain>
    </source>
</reference>
<dbReference type="EMBL" id="NART01000140">
    <property type="protein sequence ID" value="OTQ07849.1"/>
    <property type="molecule type" value="Genomic_DNA"/>
</dbReference>
<dbReference type="Proteomes" id="UP000194800">
    <property type="component" value="Unassembled WGS sequence"/>
</dbReference>
<organism evidence="1 4">
    <name type="scientific">Gilliamella apicola</name>
    <dbReference type="NCBI Taxonomy" id="1196095"/>
    <lineage>
        <taxon>Bacteria</taxon>
        <taxon>Pseudomonadati</taxon>
        <taxon>Pseudomonadota</taxon>
        <taxon>Gammaproteobacteria</taxon>
        <taxon>Orbales</taxon>
        <taxon>Orbaceae</taxon>
        <taxon>Gilliamella</taxon>
    </lineage>
</organism>
<evidence type="ECO:0000313" key="4">
    <source>
        <dbReference type="Proteomes" id="UP000194977"/>
    </source>
</evidence>
<evidence type="ECO:0000313" key="1">
    <source>
        <dbReference type="EMBL" id="OTP97991.1"/>
    </source>
</evidence>